<dbReference type="VEuPathDB" id="FungiDB:HGUI_02286"/>
<dbReference type="SMART" id="SM00674">
    <property type="entry name" value="CENPB"/>
    <property type="match status" value="1"/>
</dbReference>
<dbReference type="GO" id="GO:2001172">
    <property type="term" value="P:positive regulation of glycolytic fermentation to ethanol"/>
    <property type="evidence" value="ECO:0007669"/>
    <property type="project" value="EnsemblFungi"/>
</dbReference>
<dbReference type="OrthoDB" id="125347at2759"/>
<keyword evidence="5" id="KW-1185">Reference proteome</keyword>
<dbReference type="Proteomes" id="UP000183365">
    <property type="component" value="Unassembled WGS sequence"/>
</dbReference>
<evidence type="ECO:0000256" key="1">
    <source>
        <dbReference type="ARBA" id="ARBA00023125"/>
    </source>
</evidence>
<feature type="domain" description="HTH CENPB-type" evidence="3">
    <location>
        <begin position="112"/>
        <end position="187"/>
    </location>
</feature>
<dbReference type="GO" id="GO:0045944">
    <property type="term" value="P:positive regulation of transcription by RNA polymerase II"/>
    <property type="evidence" value="ECO:0007669"/>
    <property type="project" value="EnsemblFungi"/>
</dbReference>
<feature type="region of interest" description="Disordered" evidence="2">
    <location>
        <begin position="69"/>
        <end position="88"/>
    </location>
</feature>
<evidence type="ECO:0000313" key="4">
    <source>
        <dbReference type="EMBL" id="SGZ40086.1"/>
    </source>
</evidence>
<dbReference type="AlphaFoldDB" id="A0A1L0FKH6"/>
<dbReference type="GO" id="GO:0000978">
    <property type="term" value="F:RNA polymerase II cis-regulatory region sequence-specific DNA binding"/>
    <property type="evidence" value="ECO:0007669"/>
    <property type="project" value="EnsemblFungi"/>
</dbReference>
<name>A0A1L0FKH6_9ASCO</name>
<dbReference type="InterPro" id="IPR006600">
    <property type="entry name" value="HTH_CenpB_DNA-bd_dom"/>
</dbReference>
<evidence type="ECO:0000256" key="2">
    <source>
        <dbReference type="SAM" id="MobiDB-lite"/>
    </source>
</evidence>
<proteinExistence type="predicted"/>
<dbReference type="Pfam" id="PF03221">
    <property type="entry name" value="HTH_Tnp_Tc5"/>
    <property type="match status" value="1"/>
</dbReference>
<dbReference type="GO" id="GO:0090180">
    <property type="term" value="P:positive regulation of thiamine biosynthetic process"/>
    <property type="evidence" value="ECO:0007669"/>
    <property type="project" value="EnsemblFungi"/>
</dbReference>
<dbReference type="InterPro" id="IPR009057">
    <property type="entry name" value="Homeodomain-like_sf"/>
</dbReference>
<dbReference type="PROSITE" id="PS51253">
    <property type="entry name" value="HTH_CENPB"/>
    <property type="match status" value="1"/>
</dbReference>
<evidence type="ECO:0000259" key="3">
    <source>
        <dbReference type="PROSITE" id="PS51253"/>
    </source>
</evidence>
<dbReference type="SUPFAM" id="SSF46689">
    <property type="entry name" value="Homeodomain-like"/>
    <property type="match status" value="1"/>
</dbReference>
<reference evidence="5" key="1">
    <citation type="submission" date="2016-11" db="EMBL/GenBank/DDBJ databases">
        <authorList>
            <person name="Guldener U."/>
        </authorList>
    </citation>
    <scope>NUCLEOTIDE SEQUENCE [LARGE SCALE GENOMIC DNA]</scope>
</reference>
<evidence type="ECO:0000313" key="5">
    <source>
        <dbReference type="Proteomes" id="UP000183365"/>
    </source>
</evidence>
<sequence>MWFTLEQKVELYKISLEHPNWTQDDLASWFQRTYHSLKKPSQTTISRILKNGNNLIMQLNAKQNGVKLAKTNPPKPNKVAKPKKQQQREVIPQNIITNIEEEEDDFEDTLPKHHSSRSLQNQMLRKILHEWIYQTSWNSIPITFPILKDTAASIWQKLPLDKRTGKGFFSYKWMLKFLEKCQIEPPSQNKNFLEINKPKKIWSYEERDTLKNYLSKIPKRDLFTLDETLLAYNLPLDKSYYGISKLKRQIEIMTIMFCCNVDASEKLNPLIIGKYENYQCFKSEFGAEKDTYHDDILNKYGIEYYSNKESFLTSTIFHQWLINWDDKLKLVNRQIYIILDDCCSHRISNIRLTNITLIYTRSQNKFLPFNWGIIDEFKTKYRQQTYQALIDLQNTITKLEKSPKKVILTFQQSKINMINAFKLIKKSWDSITEMSILASWKASGTLPKAYINLNKPISMGLKKSDIFINLLNSLQSELKTFSKWDAEMLLDLSLEHRILNFVSLQELIDFNTTLLWEPIYEDDDYNTVNKFDEIKQVDFADEALDQEVLEILNLNSNKGFINFNDLHNGITTNLQKGDLTINYDKENVQTTNSSNYYEDDVFDELNDFEMQENMKIRSGIPILNNMINTPELMPKDDLFSQMLEYNDMDLFRQQLGGIGGYGAHVEEEVSEEKIQAKRLLLIISDIINHQNQPIVLKNVEINISTGLQLELSMFYNKIIHHLNDKTTMDLKENYFNDAFELTKPRVNVISLDKQDIKTFVLKINEFINYCKIPEFAQIYKIGSLNNLNELELIANDLINLLK</sequence>
<keyword evidence="1" id="KW-0238">DNA-binding</keyword>
<gene>
    <name evidence="4" type="ORF">HGUI_02286</name>
</gene>
<dbReference type="Gene3D" id="1.10.10.60">
    <property type="entry name" value="Homeodomain-like"/>
    <property type="match status" value="2"/>
</dbReference>
<dbReference type="InterPro" id="IPR050863">
    <property type="entry name" value="CenT-Element_Derived"/>
</dbReference>
<dbReference type="GO" id="GO:0005634">
    <property type="term" value="C:nucleus"/>
    <property type="evidence" value="ECO:0007669"/>
    <property type="project" value="TreeGrafter"/>
</dbReference>
<dbReference type="PANTHER" id="PTHR19303">
    <property type="entry name" value="TRANSPOSON"/>
    <property type="match status" value="1"/>
</dbReference>
<accession>A0A1L0FKH6</accession>
<protein>
    <recommendedName>
        <fullName evidence="3">HTH CENPB-type domain-containing protein</fullName>
    </recommendedName>
</protein>
<dbReference type="Pfam" id="PF03184">
    <property type="entry name" value="DDE_1"/>
    <property type="match status" value="1"/>
</dbReference>
<dbReference type="EMBL" id="FQNF01000038">
    <property type="protein sequence ID" value="SGZ40086.1"/>
    <property type="molecule type" value="Genomic_DNA"/>
</dbReference>
<organism evidence="4 5">
    <name type="scientific">Hanseniaspora guilliermondii</name>
    <dbReference type="NCBI Taxonomy" id="56406"/>
    <lineage>
        <taxon>Eukaryota</taxon>
        <taxon>Fungi</taxon>
        <taxon>Dikarya</taxon>
        <taxon>Ascomycota</taxon>
        <taxon>Saccharomycotina</taxon>
        <taxon>Saccharomycetes</taxon>
        <taxon>Saccharomycodales</taxon>
        <taxon>Saccharomycodaceae</taxon>
        <taxon>Hanseniaspora</taxon>
    </lineage>
</organism>
<dbReference type="PANTHER" id="PTHR19303:SF73">
    <property type="entry name" value="PROTEIN PDC2"/>
    <property type="match status" value="1"/>
</dbReference>
<dbReference type="InterPro" id="IPR004875">
    <property type="entry name" value="DDE_SF_endonuclease_dom"/>
</dbReference>